<gene>
    <name evidence="1" type="ORF">WQ57_05585</name>
</gene>
<evidence type="ECO:0000313" key="2">
    <source>
        <dbReference type="Proteomes" id="UP000034166"/>
    </source>
</evidence>
<keyword evidence="2" id="KW-1185">Reference proteome</keyword>
<dbReference type="PATRIC" id="fig|1408103.3.peg.1256"/>
<comment type="caution">
    <text evidence="1">The sequence shown here is derived from an EMBL/GenBank/DDBJ whole genome shotgun (WGS) entry which is preliminary data.</text>
</comment>
<name>A0A0M2SYI0_9BACI</name>
<evidence type="ECO:0000313" key="1">
    <source>
        <dbReference type="EMBL" id="KKK39233.1"/>
    </source>
</evidence>
<dbReference type="EMBL" id="LAYY01000004">
    <property type="protein sequence ID" value="KKK39233.1"/>
    <property type="molecule type" value="Genomic_DNA"/>
</dbReference>
<dbReference type="OrthoDB" id="11970at2"/>
<sequence length="213" mass="25095">MEPLNSGDSLKLWDIHQGWIPFKDAILTEGAEYKLRYFSSGIDMRIQGIPIPFYQEQDGWHGMFMTPFQSGTVKVWLNGQEFETFIYPDDRKMTEEQFEAMIGEVLEEAGSYFQYAGLQRSVNASGLSRSVSWTQWSYLERSFYQLQQLYSKIQEQPLRELQKAALSQKGKRFSRPTQPYSAGWSREDMVTKFLRPLRPVNCTKAWMYMRIRF</sequence>
<dbReference type="AlphaFoldDB" id="A0A0M2SYI0"/>
<protein>
    <submittedName>
        <fullName evidence="1">Uncharacterized protein</fullName>
    </submittedName>
</protein>
<dbReference type="RefSeq" id="WP_046522724.1">
    <property type="nucleotide sequence ID" value="NZ_LAYY01000004.1"/>
</dbReference>
<reference evidence="1 2" key="1">
    <citation type="submission" date="2015-04" db="EMBL/GenBank/DDBJ databases">
        <title>Taxonomic description and genome sequence of Bacillus campisalis sp. nov., a novel member of the genus Bacillus isolated from solar saltern.</title>
        <authorList>
            <person name="Mathan Kumar R."/>
            <person name="Kaur G."/>
            <person name="Kumar A."/>
            <person name="Singh N.K."/>
            <person name="Kaur N."/>
            <person name="Kumar N."/>
            <person name="Mayilraj S."/>
        </authorList>
    </citation>
    <scope>NUCLEOTIDE SEQUENCE [LARGE SCALE GENOMIC DNA]</scope>
    <source>
        <strain evidence="1 2">SA2-6</strain>
    </source>
</reference>
<organism evidence="1 2">
    <name type="scientific">Mesobacillus campisalis</name>
    <dbReference type="NCBI Taxonomy" id="1408103"/>
    <lineage>
        <taxon>Bacteria</taxon>
        <taxon>Bacillati</taxon>
        <taxon>Bacillota</taxon>
        <taxon>Bacilli</taxon>
        <taxon>Bacillales</taxon>
        <taxon>Bacillaceae</taxon>
        <taxon>Mesobacillus</taxon>
    </lineage>
</organism>
<proteinExistence type="predicted"/>
<accession>A0A0M2SYI0</accession>
<dbReference type="Proteomes" id="UP000034166">
    <property type="component" value="Unassembled WGS sequence"/>
</dbReference>